<evidence type="ECO:0000256" key="1">
    <source>
        <dbReference type="ARBA" id="ARBA00023015"/>
    </source>
</evidence>
<dbReference type="InterPro" id="IPR008920">
    <property type="entry name" value="TF_FadR/GntR_C"/>
</dbReference>
<dbReference type="InterPro" id="IPR011711">
    <property type="entry name" value="GntR_C"/>
</dbReference>
<dbReference type="SUPFAM" id="SSF46785">
    <property type="entry name" value="Winged helix' DNA-binding domain"/>
    <property type="match status" value="1"/>
</dbReference>
<evidence type="ECO:0000313" key="6">
    <source>
        <dbReference type="EMBL" id="EWS81600.1"/>
    </source>
</evidence>
<keyword evidence="3" id="KW-0804">Transcription</keyword>
<dbReference type="PANTHER" id="PTHR43537:SF5">
    <property type="entry name" value="UXU OPERON TRANSCRIPTIONAL REGULATOR"/>
    <property type="match status" value="1"/>
</dbReference>
<dbReference type="GO" id="GO:0003677">
    <property type="term" value="F:DNA binding"/>
    <property type="evidence" value="ECO:0007669"/>
    <property type="project" value="UniProtKB-KW"/>
</dbReference>
<protein>
    <submittedName>
        <fullName evidence="6">GntR family transcriptional regulator</fullName>
    </submittedName>
</protein>
<dbReference type="SMART" id="SM00345">
    <property type="entry name" value="HTH_GNTR"/>
    <property type="match status" value="1"/>
</dbReference>
<dbReference type="Proteomes" id="UP000023067">
    <property type="component" value="Unassembled WGS sequence"/>
</dbReference>
<organism evidence="6 7">
    <name type="scientific">Brachybacterium phenoliresistens</name>
    <dbReference type="NCBI Taxonomy" id="396014"/>
    <lineage>
        <taxon>Bacteria</taxon>
        <taxon>Bacillati</taxon>
        <taxon>Actinomycetota</taxon>
        <taxon>Actinomycetes</taxon>
        <taxon>Micrococcales</taxon>
        <taxon>Dermabacteraceae</taxon>
        <taxon>Brachybacterium</taxon>
    </lineage>
</organism>
<feature type="domain" description="HTH gntR-type" evidence="5">
    <location>
        <begin position="43"/>
        <end position="111"/>
    </location>
</feature>
<dbReference type="PATRIC" id="fig|396014.3.peg.1466"/>
<dbReference type="Gene3D" id="1.10.10.10">
    <property type="entry name" value="Winged helix-like DNA-binding domain superfamily/Winged helix DNA-binding domain"/>
    <property type="match status" value="1"/>
</dbReference>
<dbReference type="RefSeq" id="WP_051486661.1">
    <property type="nucleotide sequence ID" value="NZ_KK069991.1"/>
</dbReference>
<dbReference type="PRINTS" id="PR00035">
    <property type="entry name" value="HTHGNTR"/>
</dbReference>
<dbReference type="STRING" id="396014.BF93_15605"/>
<dbReference type="Gene3D" id="1.20.120.530">
    <property type="entry name" value="GntR ligand-binding domain-like"/>
    <property type="match status" value="1"/>
</dbReference>
<comment type="caution">
    <text evidence="6">The sequence shown here is derived from an EMBL/GenBank/DDBJ whole genome shotgun (WGS) entry which is preliminary data.</text>
</comment>
<evidence type="ECO:0000313" key="7">
    <source>
        <dbReference type="Proteomes" id="UP000023067"/>
    </source>
</evidence>
<dbReference type="eggNOG" id="COG2186">
    <property type="taxonomic scope" value="Bacteria"/>
</dbReference>
<evidence type="ECO:0000256" key="4">
    <source>
        <dbReference type="SAM" id="MobiDB-lite"/>
    </source>
</evidence>
<dbReference type="InterPro" id="IPR000524">
    <property type="entry name" value="Tscrpt_reg_HTH_GntR"/>
</dbReference>
<dbReference type="InterPro" id="IPR036388">
    <property type="entry name" value="WH-like_DNA-bd_sf"/>
</dbReference>
<evidence type="ECO:0000256" key="3">
    <source>
        <dbReference type="ARBA" id="ARBA00023163"/>
    </source>
</evidence>
<dbReference type="PANTHER" id="PTHR43537">
    <property type="entry name" value="TRANSCRIPTIONAL REGULATOR, GNTR FAMILY"/>
    <property type="match status" value="1"/>
</dbReference>
<dbReference type="CDD" id="cd07377">
    <property type="entry name" value="WHTH_GntR"/>
    <property type="match status" value="1"/>
</dbReference>
<keyword evidence="7" id="KW-1185">Reference proteome</keyword>
<feature type="region of interest" description="Disordered" evidence="4">
    <location>
        <begin position="1"/>
        <end position="48"/>
    </location>
</feature>
<dbReference type="Pfam" id="PF07729">
    <property type="entry name" value="FCD"/>
    <property type="match status" value="1"/>
</dbReference>
<dbReference type="HOGENOM" id="CLU_017584_9_4_11"/>
<dbReference type="Pfam" id="PF00392">
    <property type="entry name" value="GntR"/>
    <property type="match status" value="1"/>
</dbReference>
<evidence type="ECO:0000259" key="5">
    <source>
        <dbReference type="PROSITE" id="PS50949"/>
    </source>
</evidence>
<dbReference type="InterPro" id="IPR036390">
    <property type="entry name" value="WH_DNA-bd_sf"/>
</dbReference>
<feature type="compositionally biased region" description="Low complexity" evidence="4">
    <location>
        <begin position="1"/>
        <end position="23"/>
    </location>
</feature>
<sequence>MPETSRPSRSDSAAAPAPASDPRTPSEPVDPLDLLRRDAQGSRSPSGSVASRLLDVLLGDSMRPGDRLPSERRLTEAMGVGRSAIREAISALEVLGVVETRAGSGTYLRASTSELLPQTLSWSLLVDQDATEDLAVVRGALERSAAQEAAREPAADQVARLEELVAAQEAARGDAAAYIEADMAFHQHLAAMAGNPILAALLSTSRSLLRVWFERGVEDPADIDVAIREHRAVCEAIAAQDPQAAASAMESHMRTAAERLVRTPVDGA</sequence>
<dbReference type="SUPFAM" id="SSF48008">
    <property type="entry name" value="GntR ligand-binding domain-like"/>
    <property type="match status" value="1"/>
</dbReference>
<dbReference type="GO" id="GO:0003700">
    <property type="term" value="F:DNA-binding transcription factor activity"/>
    <property type="evidence" value="ECO:0007669"/>
    <property type="project" value="InterPro"/>
</dbReference>
<dbReference type="AlphaFoldDB" id="Z9JTB2"/>
<dbReference type="OrthoDB" id="3172099at2"/>
<gene>
    <name evidence="6" type="ORF">BF93_15605</name>
</gene>
<keyword evidence="2" id="KW-0238">DNA-binding</keyword>
<reference evidence="6 7" key="1">
    <citation type="submission" date="2014-02" db="EMBL/GenBank/DDBJ databases">
        <title>Genome sequence of Brachybacterium phenoliresistens strain W13A50.</title>
        <authorList>
            <person name="Wang X."/>
        </authorList>
    </citation>
    <scope>NUCLEOTIDE SEQUENCE [LARGE SCALE GENOMIC DNA]</scope>
    <source>
        <strain evidence="6 7">W13A50</strain>
    </source>
</reference>
<accession>Z9JTB2</accession>
<evidence type="ECO:0000256" key="2">
    <source>
        <dbReference type="ARBA" id="ARBA00023125"/>
    </source>
</evidence>
<dbReference type="SMART" id="SM00895">
    <property type="entry name" value="FCD"/>
    <property type="match status" value="1"/>
</dbReference>
<proteinExistence type="predicted"/>
<name>Z9JTB2_9MICO</name>
<dbReference type="EMBL" id="JDYK01000006">
    <property type="protein sequence ID" value="EWS81600.1"/>
    <property type="molecule type" value="Genomic_DNA"/>
</dbReference>
<dbReference type="PROSITE" id="PS50949">
    <property type="entry name" value="HTH_GNTR"/>
    <property type="match status" value="1"/>
</dbReference>
<keyword evidence="1" id="KW-0805">Transcription regulation</keyword>